<dbReference type="InterPro" id="IPR022383">
    <property type="entry name" value="Lactate/malate_DH_C"/>
</dbReference>
<evidence type="ECO:0000313" key="4">
    <source>
        <dbReference type="Proteomes" id="UP001139089"/>
    </source>
</evidence>
<dbReference type="InterPro" id="IPR015955">
    <property type="entry name" value="Lactate_DH/Glyco_Ohase_4_C"/>
</dbReference>
<evidence type="ECO:0000256" key="1">
    <source>
        <dbReference type="ARBA" id="ARBA00023002"/>
    </source>
</evidence>
<organism evidence="3 4">
    <name type="scientific">Rhizobium quercicola</name>
    <dbReference type="NCBI Taxonomy" id="2901226"/>
    <lineage>
        <taxon>Bacteria</taxon>
        <taxon>Pseudomonadati</taxon>
        <taxon>Pseudomonadota</taxon>
        <taxon>Alphaproteobacteria</taxon>
        <taxon>Hyphomicrobiales</taxon>
        <taxon>Rhizobiaceae</taxon>
        <taxon>Rhizobium/Agrobacterium group</taxon>
        <taxon>Rhizobium</taxon>
    </lineage>
</organism>
<dbReference type="GO" id="GO:0016615">
    <property type="term" value="F:malate dehydrogenase activity"/>
    <property type="evidence" value="ECO:0007669"/>
    <property type="project" value="InterPro"/>
</dbReference>
<dbReference type="Proteomes" id="UP001139089">
    <property type="component" value="Unassembled WGS sequence"/>
</dbReference>
<gene>
    <name evidence="3" type="ORF">LRX75_20860</name>
</gene>
<name>A0A9X1T320_9HYPH</name>
<dbReference type="RefSeq" id="WP_231816570.1">
    <property type="nucleotide sequence ID" value="NZ_JAJOZR010000016.1"/>
</dbReference>
<dbReference type="InterPro" id="IPR010945">
    <property type="entry name" value="Malate_DH_type2"/>
</dbReference>
<protein>
    <recommendedName>
        <fullName evidence="2">Lactate/malate dehydrogenase C-terminal domain-containing protein</fullName>
    </recommendedName>
</protein>
<dbReference type="PANTHER" id="PTHR23382">
    <property type="entry name" value="MALATE DEHYDROGENASE"/>
    <property type="match status" value="1"/>
</dbReference>
<dbReference type="SUPFAM" id="SSF56327">
    <property type="entry name" value="LDH C-terminal domain-like"/>
    <property type="match status" value="1"/>
</dbReference>
<feature type="domain" description="Lactate/malate dehydrogenase C-terminal" evidence="2">
    <location>
        <begin position="31"/>
        <end position="84"/>
    </location>
</feature>
<evidence type="ECO:0000313" key="3">
    <source>
        <dbReference type="EMBL" id="MCD7111490.1"/>
    </source>
</evidence>
<dbReference type="Pfam" id="PF02866">
    <property type="entry name" value="Ldh_1_C"/>
    <property type="match status" value="1"/>
</dbReference>
<dbReference type="GO" id="GO:0006108">
    <property type="term" value="P:malate metabolic process"/>
    <property type="evidence" value="ECO:0007669"/>
    <property type="project" value="InterPro"/>
</dbReference>
<comment type="caution">
    <text evidence="3">The sequence shown here is derived from an EMBL/GenBank/DDBJ whole genome shotgun (WGS) entry which is preliminary data.</text>
</comment>
<reference evidence="3" key="1">
    <citation type="submission" date="2021-12" db="EMBL/GenBank/DDBJ databases">
        <authorList>
            <person name="Li Y."/>
        </authorList>
    </citation>
    <scope>NUCLEOTIDE SEQUENCE</scope>
    <source>
        <strain evidence="3">DKSPLA3</strain>
    </source>
</reference>
<keyword evidence="4" id="KW-1185">Reference proteome</keyword>
<dbReference type="EMBL" id="JAJOZR010000016">
    <property type="protein sequence ID" value="MCD7111490.1"/>
    <property type="molecule type" value="Genomic_DNA"/>
</dbReference>
<accession>A0A9X1T320</accession>
<dbReference type="GO" id="GO:0016616">
    <property type="term" value="F:oxidoreductase activity, acting on the CH-OH group of donors, NAD or NADP as acceptor"/>
    <property type="evidence" value="ECO:0007669"/>
    <property type="project" value="InterPro"/>
</dbReference>
<dbReference type="AlphaFoldDB" id="A0A9X1T320"/>
<keyword evidence="1" id="KW-0560">Oxidoreductase</keyword>
<dbReference type="Gene3D" id="3.90.110.10">
    <property type="entry name" value="Lactate dehydrogenase/glycoside hydrolase, family 4, C-terminal"/>
    <property type="match status" value="1"/>
</dbReference>
<evidence type="ECO:0000259" key="2">
    <source>
        <dbReference type="Pfam" id="PF02866"/>
    </source>
</evidence>
<sequence>MIAVLPTMSVSSLMRLFERFIPDDAYLDEDFIDSVISDGQYGIPEGLVYGVPVMRKDGEYSVVEGLDLVGFQKSILEKMREELVGERDALS</sequence>
<proteinExistence type="predicted"/>